<feature type="compositionally biased region" description="Basic and acidic residues" evidence="1">
    <location>
        <begin position="1800"/>
        <end position="1820"/>
    </location>
</feature>
<feature type="region of interest" description="Disordered" evidence="1">
    <location>
        <begin position="1800"/>
        <end position="1840"/>
    </location>
</feature>
<feature type="region of interest" description="Disordered" evidence="1">
    <location>
        <begin position="50"/>
        <end position="74"/>
    </location>
</feature>
<reference evidence="2" key="1">
    <citation type="submission" date="2021-07" db="EMBL/GenBank/DDBJ databases">
        <authorList>
            <person name="Durling M."/>
        </authorList>
    </citation>
    <scope>NUCLEOTIDE SEQUENCE</scope>
</reference>
<accession>A0A9N9LKN2</accession>
<feature type="compositionally biased region" description="Basic and acidic residues" evidence="1">
    <location>
        <begin position="1637"/>
        <end position="1658"/>
    </location>
</feature>
<dbReference type="Proteomes" id="UP000701801">
    <property type="component" value="Unassembled WGS sequence"/>
</dbReference>
<feature type="compositionally biased region" description="Polar residues" evidence="1">
    <location>
        <begin position="379"/>
        <end position="389"/>
    </location>
</feature>
<feature type="compositionally biased region" description="Acidic residues" evidence="1">
    <location>
        <begin position="1339"/>
        <end position="1351"/>
    </location>
</feature>
<feature type="compositionally biased region" description="Polar residues" evidence="1">
    <location>
        <begin position="630"/>
        <end position="641"/>
    </location>
</feature>
<feature type="compositionally biased region" description="Low complexity" evidence="1">
    <location>
        <begin position="956"/>
        <end position="972"/>
    </location>
</feature>
<feature type="compositionally biased region" description="Basic and acidic residues" evidence="1">
    <location>
        <begin position="1551"/>
        <end position="1562"/>
    </location>
</feature>
<evidence type="ECO:0000313" key="3">
    <source>
        <dbReference type="Proteomes" id="UP000701801"/>
    </source>
</evidence>
<feature type="compositionally biased region" description="Low complexity" evidence="1">
    <location>
        <begin position="1729"/>
        <end position="1738"/>
    </location>
</feature>
<feature type="compositionally biased region" description="Polar residues" evidence="1">
    <location>
        <begin position="1488"/>
        <end position="1500"/>
    </location>
</feature>
<feature type="compositionally biased region" description="Low complexity" evidence="1">
    <location>
        <begin position="1050"/>
        <end position="1062"/>
    </location>
</feature>
<feature type="compositionally biased region" description="Acidic residues" evidence="1">
    <location>
        <begin position="1310"/>
        <end position="1319"/>
    </location>
</feature>
<dbReference type="EMBL" id="CAJVRM010000154">
    <property type="protein sequence ID" value="CAG8975863.1"/>
    <property type="molecule type" value="Genomic_DNA"/>
</dbReference>
<feature type="region of interest" description="Disordered" evidence="1">
    <location>
        <begin position="831"/>
        <end position="1162"/>
    </location>
</feature>
<feature type="compositionally biased region" description="Low complexity" evidence="1">
    <location>
        <begin position="1236"/>
        <end position="1249"/>
    </location>
</feature>
<feature type="compositionally biased region" description="Basic and acidic residues" evidence="1">
    <location>
        <begin position="1830"/>
        <end position="1840"/>
    </location>
</feature>
<feature type="region of interest" description="Disordered" evidence="1">
    <location>
        <begin position="356"/>
        <end position="405"/>
    </location>
</feature>
<feature type="region of interest" description="Disordered" evidence="1">
    <location>
        <begin position="1230"/>
        <end position="1787"/>
    </location>
</feature>
<feature type="region of interest" description="Disordered" evidence="1">
    <location>
        <begin position="623"/>
        <end position="647"/>
    </location>
</feature>
<proteinExistence type="predicted"/>
<feature type="region of interest" description="Disordered" evidence="1">
    <location>
        <begin position="1995"/>
        <end position="2019"/>
    </location>
</feature>
<comment type="caution">
    <text evidence="2">The sequence shown here is derived from an EMBL/GenBank/DDBJ whole genome shotgun (WGS) entry which is preliminary data.</text>
</comment>
<evidence type="ECO:0000313" key="2">
    <source>
        <dbReference type="EMBL" id="CAG8975863.1"/>
    </source>
</evidence>
<feature type="compositionally biased region" description="Low complexity" evidence="1">
    <location>
        <begin position="358"/>
        <end position="372"/>
    </location>
</feature>
<feature type="region of interest" description="Disordered" evidence="1">
    <location>
        <begin position="431"/>
        <end position="451"/>
    </location>
</feature>
<evidence type="ECO:0000256" key="1">
    <source>
        <dbReference type="SAM" id="MobiDB-lite"/>
    </source>
</evidence>
<organism evidence="2 3">
    <name type="scientific">Hymenoscyphus albidus</name>
    <dbReference type="NCBI Taxonomy" id="595503"/>
    <lineage>
        <taxon>Eukaryota</taxon>
        <taxon>Fungi</taxon>
        <taxon>Dikarya</taxon>
        <taxon>Ascomycota</taxon>
        <taxon>Pezizomycotina</taxon>
        <taxon>Leotiomycetes</taxon>
        <taxon>Helotiales</taxon>
        <taxon>Helotiaceae</taxon>
        <taxon>Hymenoscyphus</taxon>
    </lineage>
</organism>
<name>A0A9N9LKN2_9HELO</name>
<feature type="compositionally biased region" description="Polar residues" evidence="1">
    <location>
        <begin position="935"/>
        <end position="944"/>
    </location>
</feature>
<feature type="compositionally biased region" description="Polar residues" evidence="1">
    <location>
        <begin position="1078"/>
        <end position="1099"/>
    </location>
</feature>
<feature type="compositionally biased region" description="Acidic residues" evidence="1">
    <location>
        <begin position="1397"/>
        <end position="1407"/>
    </location>
</feature>
<keyword evidence="3" id="KW-1185">Reference proteome</keyword>
<feature type="compositionally biased region" description="Polar residues" evidence="1">
    <location>
        <begin position="998"/>
        <end position="1030"/>
    </location>
</feature>
<feature type="compositionally biased region" description="Basic and acidic residues" evidence="1">
    <location>
        <begin position="1716"/>
        <end position="1728"/>
    </location>
</feature>
<gene>
    <name evidence="2" type="ORF">HYALB_00011113</name>
</gene>
<feature type="compositionally biased region" description="Low complexity" evidence="1">
    <location>
        <begin position="883"/>
        <end position="904"/>
    </location>
</feature>
<feature type="compositionally biased region" description="Gly residues" evidence="1">
    <location>
        <begin position="905"/>
        <end position="915"/>
    </location>
</feature>
<protein>
    <submittedName>
        <fullName evidence="2">Uncharacterized protein</fullName>
    </submittedName>
</protein>
<feature type="compositionally biased region" description="Basic and acidic residues" evidence="1">
    <location>
        <begin position="1379"/>
        <end position="1396"/>
    </location>
</feature>
<feature type="compositionally biased region" description="Basic and acidic residues" evidence="1">
    <location>
        <begin position="1673"/>
        <end position="1684"/>
    </location>
</feature>
<feature type="compositionally biased region" description="Basic and acidic residues" evidence="1">
    <location>
        <begin position="1739"/>
        <end position="1787"/>
    </location>
</feature>
<feature type="compositionally biased region" description="Low complexity" evidence="1">
    <location>
        <begin position="1122"/>
        <end position="1136"/>
    </location>
</feature>
<feature type="compositionally biased region" description="Polar residues" evidence="1">
    <location>
        <begin position="917"/>
        <end position="926"/>
    </location>
</feature>
<feature type="compositionally biased region" description="Basic and acidic residues" evidence="1">
    <location>
        <begin position="1607"/>
        <end position="1616"/>
    </location>
</feature>
<sequence length="2129" mass="219035">MSFGTPNTGDGIHGLPIDSLVDGAEYLGSEQPSNTVPLTGSQISAAGGLGGAATLEGSDNGQGPQIGAAGGPGGAAALEASNNRIGGAGALGGAASLADTNNPLSNSNSAPEIGVGGLLGGAASLEGLPVTNNPVSSTGSQIGGVGQVDGEGTGLGLAAGLGLGAVLGGGLTNPQEANNNQPAAGIGAAAGLGLGLGLGGGSSNSQPNSQPRTGTNDVIGEIVPLESGSNIPSGSAPSLNDAGVLGGGAPLSGLNGVNNAIGAAGGLGGGASLGGGSNGPSQWNSGLDVAGGLGGGAILSGVNTQNPRLPGNAFRKHPILWLGTGVGAEVSLPNLPIVGGLDASLGVGLGAVLGGSNGNDPPSNTGSTSTPIIGGGNGDCSSPRQNTGNGVLDGPNPNSVVTSGEDVVNSGLGAAAGLGLGLGLGGSGQPTTLPRLPLGGGSLPSNNENGGLDVLNPNNVIRSGEDVVNSGLGAAAGLGLGLGLGGSGESTSLPNTPLGGGSLPPNENGRLGVLNPNNIIGAGQNTVNSGLEAAAGLGLGQDVVNSGLDAAAGLGLGLNLGGSNRPITPPTTPSEGNTGIDTNAGVGIGGILGEITRPSSIPRTGLGSQPNTGIGAAAGLGLGLDLGGSEQPTSTPNTPSEGDTGIDTNAGLGLGGILGGIARPSSTPRTGLGSQGNTGLGVNAGVGVDTNLGGILNPPTGSNTGLDVNAGVGLDTNIGGIPSTLSGSDTGIDANAGLGIGGIIGGTTIPTSIPRTGLGSPGNTGLGVNAGVGVDANLGGTNKPSRSNAGLDVNAGVGIGVGLGTNIPDVLPGGIEHGFGIPRGDGRDNVTDPVGGNGIPPGGTNTRGNPGNGNGIPLGEVIDGIGAAIDPSGGGGTNNPTKSGTNVGNNPGTNTGTSTLSNPGSGNGIPPGGNSGQTNVPETSSVFDPGFGLPTNGNSPSSKISRTRTRNPRPATGTRSLRSSSTTTISDSEPPATSSFIDIEGVGSGIQGKRRLRPTTSLPESAIRSPTLTLSDSVPSATTSFSESQNVGGGVQGEPRLRSTSTASETRIPTILSPSSSTRTRRFRPSTATRRVRPSSSSTLSETDQPSTTSFSEIQNAGGGVQGTPLSGASTALPGFESSNSTPSPTATASFSEIDEIGDGVRGEPGETLSYETISTDEPPLTTSFDVIVNVDDGVRGEPRQRATFTTSPIVTTSSLDNQEPDTTSFSNIENVGEAVRGAPRVRFTVTDIPNTPSSSDDQTPTTTPFSEVQNVGGGVQGAPVSEEVKQRAPARPCKARAVYKEETIQSLPETTALPHGRQPPIIDDGSSEGEDEDMTGGGRPNRGDNGRVPPGSSTEEEETGEEEDEGTTILPPFDDSDDKDTDGGQFITNGGRPNRRDRMNNHDSTDGRQIIDSDENDGDVDGEQVITNGGRPNDDDDPRHYHDSAPGRQSIDTDVGGYEEDGDITGHGYPSDFHRPGNFYGPRPGSDTQDEDDKEEEDYHRNGNLTWYDHSSSPPYSAKPGVYYPPDDGAHVGDDGFDEPEGPSYQNPPLRPFERPDEIGESEVQEVGRQDESHLRPSPEFVGEDDGSRNPLFGESDFWDDENRVGQGQQRPHIYVNPYRGPESEGSHEASEEPDEAYGGLHGDENQELYDGSDRQSREFGHNSHSFEDDKSKNPPHYSFPSDLPFVESHEETDSEYRHGRYPSFENGEDESTHDYSYPSGLPFIDSPETESEHHYGHSHESSKGSSEYGHSGYDSEHGEGQTGSEFEHNHGWHQDEDSECHGEHCNGGKEHGEEDSDWGRPDHHKDEYCHDRKCEDDHENDGFEKPHDHEHGAWNHDSNGSHPPESDKVKHHPEHHEVHEYYTTILTTTYVDLCTCAEKSLEKFTHTTTIEVCDCEYPKNPPMTRIHNQVNKTEVFMFPKRHDIRIQLPNTSEEIDSIRMKELILLSTMRHAKMTVVRKKLLLPRSRTGSARFQNAIKKLRNRLRKKFVMESLAKKTRPVLEHQVKVAREKTAQKRESQPSTVREKIAKKDHQPHELRETYVMEITAKNNHKALPSQDRTAKGTSATVIVYHYIQSAKGTTANANPATHQRYCTSAKEKIASPNHPQTQHHHQRLQIRTRVYAGKLDAPIAPIPGLQTTKTHP</sequence>